<evidence type="ECO:0000313" key="3">
    <source>
        <dbReference type="Proteomes" id="UP001383192"/>
    </source>
</evidence>
<accession>A0AAW0CB48</accession>
<keyword evidence="3" id="KW-1185">Reference proteome</keyword>
<feature type="compositionally biased region" description="Polar residues" evidence="1">
    <location>
        <begin position="609"/>
        <end position="626"/>
    </location>
</feature>
<sequence>MGNRLFSSLRRFWSHVRRDKTVHDRKAGADRGKANTAIKAAGTEGIECREESVVPQASRILDETGTSGNLFSESSNIHIRALLLVPAHCHLQRRLLVNCPPPPQPPLGIDHESSVLYADSEANEAFTLSSSSNHDHLSQPPTDSEIYARQLLPKLNGYPLWNPDVSWEKQKRSVSIGDVGYIDIDGRFHYLFNILYPADDPRNGPHRVPPTFEPLSNLNLGTHTHKYPNQYGLGAFVCSPQIEVRSLHPKDIQSDSRFWDISQWLVDGLIPEEVGYGYRITGKRSEGAILILPDGAARTDFLDEDRFEEYAYKNAISWYIYANGQLGRCIGGNSLMLVTGLDKAKTWGVASYTCSEPNTVQMDFVPGIRAATKYRFRNVGSATANTGPTRTPSDAQDQCVFVRGIRVAVRERGLHVDARSMKSMSSQEVLYRSKSTPFRYHFIDEDHWVVVPDQAGQQDLQLKTTLRPPYHPAAVINEHLLNSYPEIDTAVTHDKQWFGLLGDGEDIMPDDQELIGRLERKFDVVPIPSGPESVFCSSTCDLGAQRSKGTNRVRLVPKTSPREDNNSGTASSREIMGNTPASQDEAVFSDLMRTSLVSLPPSSREAIPSHSQNESGEPNPSSTSQPDPEFWLFEETVPVDIDQESSTSSSTSSTDRESTRQTPDTEMGLHQLGFLEGTDPLLEMAFFELAPGVLSDADRKMIRAPTSGWSSLPDFHLQCQSGSRWPARD</sequence>
<gene>
    <name evidence="2" type="ORF">VNI00_011578</name>
</gene>
<protein>
    <submittedName>
        <fullName evidence="2">Uncharacterized protein</fullName>
    </submittedName>
</protein>
<dbReference type="Proteomes" id="UP001383192">
    <property type="component" value="Unassembled WGS sequence"/>
</dbReference>
<comment type="caution">
    <text evidence="2">The sequence shown here is derived from an EMBL/GenBank/DDBJ whole genome shotgun (WGS) entry which is preliminary data.</text>
</comment>
<proteinExistence type="predicted"/>
<name>A0AAW0CB48_9AGAR</name>
<dbReference type="EMBL" id="JAYKXP010000050">
    <property type="protein sequence ID" value="KAK7036645.1"/>
    <property type="molecule type" value="Genomic_DNA"/>
</dbReference>
<evidence type="ECO:0000256" key="1">
    <source>
        <dbReference type="SAM" id="MobiDB-lite"/>
    </source>
</evidence>
<evidence type="ECO:0000313" key="2">
    <source>
        <dbReference type="EMBL" id="KAK7036645.1"/>
    </source>
</evidence>
<reference evidence="2 3" key="1">
    <citation type="submission" date="2024-01" db="EMBL/GenBank/DDBJ databases">
        <title>A draft genome for a cacao thread blight-causing isolate of Paramarasmius palmivorus.</title>
        <authorList>
            <person name="Baruah I.K."/>
            <person name="Bukari Y."/>
            <person name="Amoako-Attah I."/>
            <person name="Meinhardt L.W."/>
            <person name="Bailey B.A."/>
            <person name="Cohen S.P."/>
        </authorList>
    </citation>
    <scope>NUCLEOTIDE SEQUENCE [LARGE SCALE GENOMIC DNA]</scope>
    <source>
        <strain evidence="2 3">GH-12</strain>
    </source>
</reference>
<organism evidence="2 3">
    <name type="scientific">Paramarasmius palmivorus</name>
    <dbReference type="NCBI Taxonomy" id="297713"/>
    <lineage>
        <taxon>Eukaryota</taxon>
        <taxon>Fungi</taxon>
        <taxon>Dikarya</taxon>
        <taxon>Basidiomycota</taxon>
        <taxon>Agaricomycotina</taxon>
        <taxon>Agaricomycetes</taxon>
        <taxon>Agaricomycetidae</taxon>
        <taxon>Agaricales</taxon>
        <taxon>Marasmiineae</taxon>
        <taxon>Marasmiaceae</taxon>
        <taxon>Paramarasmius</taxon>
    </lineage>
</organism>
<feature type="region of interest" description="Disordered" evidence="1">
    <location>
        <begin position="546"/>
        <end position="579"/>
    </location>
</feature>
<feature type="compositionally biased region" description="Low complexity" evidence="1">
    <location>
        <begin position="644"/>
        <end position="653"/>
    </location>
</feature>
<feature type="region of interest" description="Disordered" evidence="1">
    <location>
        <begin position="600"/>
        <end position="670"/>
    </location>
</feature>
<dbReference type="AlphaFoldDB" id="A0AAW0CB48"/>